<evidence type="ECO:0000313" key="3">
    <source>
        <dbReference type="Proteomes" id="UP001251528"/>
    </source>
</evidence>
<dbReference type="EMBL" id="JASWJB010000161">
    <property type="protein sequence ID" value="KAK2594632.1"/>
    <property type="molecule type" value="Genomic_DNA"/>
</dbReference>
<organism evidence="2 3">
    <name type="scientific">Conoideocrella luteorostrata</name>
    <dbReference type="NCBI Taxonomy" id="1105319"/>
    <lineage>
        <taxon>Eukaryota</taxon>
        <taxon>Fungi</taxon>
        <taxon>Dikarya</taxon>
        <taxon>Ascomycota</taxon>
        <taxon>Pezizomycotina</taxon>
        <taxon>Sordariomycetes</taxon>
        <taxon>Hypocreomycetidae</taxon>
        <taxon>Hypocreales</taxon>
        <taxon>Clavicipitaceae</taxon>
        <taxon>Conoideocrella</taxon>
    </lineage>
</organism>
<protein>
    <submittedName>
        <fullName evidence="2">Uncharacterized protein</fullName>
    </submittedName>
</protein>
<feature type="compositionally biased region" description="Acidic residues" evidence="1">
    <location>
        <begin position="104"/>
        <end position="126"/>
    </location>
</feature>
<feature type="region of interest" description="Disordered" evidence="1">
    <location>
        <begin position="100"/>
        <end position="152"/>
    </location>
</feature>
<reference evidence="2" key="1">
    <citation type="submission" date="2023-06" db="EMBL/GenBank/DDBJ databases">
        <title>Conoideocrella luteorostrata (Hypocreales: Clavicipitaceae), a potential biocontrol fungus for elongate hemlock scale in United States Christmas tree production areas.</title>
        <authorList>
            <person name="Barrett H."/>
            <person name="Lovett B."/>
            <person name="Macias A.M."/>
            <person name="Stajich J.E."/>
            <person name="Kasson M.T."/>
        </authorList>
    </citation>
    <scope>NUCLEOTIDE SEQUENCE</scope>
    <source>
        <strain evidence="2">ARSEF 14590</strain>
    </source>
</reference>
<evidence type="ECO:0000313" key="2">
    <source>
        <dbReference type="EMBL" id="KAK2594632.1"/>
    </source>
</evidence>
<keyword evidence="3" id="KW-1185">Reference proteome</keyword>
<sequence length="176" mass="19506">MVTPNAPPANDKLPTFAEFGSRLTEEQTQVPNLAEFRKRLAEEHALRAQPSQEGVEARQRERERIMAEIAAGEAANNVKNVNSKEVPSSLVVRPCTHKTSANIVDEENVQDNDELPTDPLDIDADLGNDGRNARSNDRRGEESNEEYDLDYNNLDSDAYNGVDTVNITAKFGKPNV</sequence>
<dbReference type="AlphaFoldDB" id="A0AAJ0CL53"/>
<comment type="caution">
    <text evidence="2">The sequence shown here is derived from an EMBL/GenBank/DDBJ whole genome shotgun (WGS) entry which is preliminary data.</text>
</comment>
<proteinExistence type="predicted"/>
<name>A0AAJ0CL53_9HYPO</name>
<evidence type="ECO:0000256" key="1">
    <source>
        <dbReference type="SAM" id="MobiDB-lite"/>
    </source>
</evidence>
<dbReference type="Proteomes" id="UP001251528">
    <property type="component" value="Unassembled WGS sequence"/>
</dbReference>
<gene>
    <name evidence="2" type="ORF">QQS21_007669</name>
</gene>
<accession>A0AAJ0CL53</accession>
<feature type="compositionally biased region" description="Basic and acidic residues" evidence="1">
    <location>
        <begin position="131"/>
        <end position="142"/>
    </location>
</feature>